<reference evidence="4" key="1">
    <citation type="submission" date="2017-02" db="UniProtKB">
        <authorList>
            <consortium name="WormBaseParasite"/>
        </authorList>
    </citation>
    <scope>IDENTIFICATION</scope>
</reference>
<dbReference type="AlphaFoldDB" id="A0A0R3QFS2"/>
<evidence type="ECO:0000313" key="2">
    <source>
        <dbReference type="EMBL" id="VDO16889.1"/>
    </source>
</evidence>
<reference evidence="2 3" key="2">
    <citation type="submission" date="2018-11" db="EMBL/GenBank/DDBJ databases">
        <authorList>
            <consortium name="Pathogen Informatics"/>
        </authorList>
    </citation>
    <scope>NUCLEOTIDE SEQUENCE [LARGE SCALE GENOMIC DNA]</scope>
</reference>
<organism evidence="4">
    <name type="scientific">Brugia timori</name>
    <dbReference type="NCBI Taxonomy" id="42155"/>
    <lineage>
        <taxon>Eukaryota</taxon>
        <taxon>Metazoa</taxon>
        <taxon>Ecdysozoa</taxon>
        <taxon>Nematoda</taxon>
        <taxon>Chromadorea</taxon>
        <taxon>Rhabditida</taxon>
        <taxon>Spirurina</taxon>
        <taxon>Spiruromorpha</taxon>
        <taxon>Filarioidea</taxon>
        <taxon>Onchocercidae</taxon>
        <taxon>Brugia</taxon>
    </lineage>
</organism>
<evidence type="ECO:0000256" key="1">
    <source>
        <dbReference type="SAM" id="MobiDB-lite"/>
    </source>
</evidence>
<evidence type="ECO:0000313" key="4">
    <source>
        <dbReference type="WBParaSite" id="BTMF_0000522001-mRNA-1"/>
    </source>
</evidence>
<evidence type="ECO:0000313" key="3">
    <source>
        <dbReference type="Proteomes" id="UP000280834"/>
    </source>
</evidence>
<feature type="compositionally biased region" description="Basic and acidic residues" evidence="1">
    <location>
        <begin position="102"/>
        <end position="111"/>
    </location>
</feature>
<accession>A0A0R3QFS2</accession>
<sequence>MNEALGELLNLFDDEEQIEEKSLLNINDENDREIEKVNAKQEKEDAANLTVPNAINADKKPIRSLIPIDFGYSKDNTNSYDQKKKTDNRSSLLHCDGTSSSEDERSRNDNV</sequence>
<keyword evidence="3" id="KW-1185">Reference proteome</keyword>
<gene>
    <name evidence="2" type="ORF">BTMF_LOCUS4504</name>
</gene>
<name>A0A0R3QFS2_9BILA</name>
<feature type="region of interest" description="Disordered" evidence="1">
    <location>
        <begin position="71"/>
        <end position="111"/>
    </location>
</feature>
<dbReference type="WBParaSite" id="BTMF_0000522001-mRNA-1">
    <property type="protein sequence ID" value="BTMF_0000522001-mRNA-1"/>
    <property type="gene ID" value="BTMF_0000522001"/>
</dbReference>
<dbReference type="EMBL" id="UZAG01004480">
    <property type="protein sequence ID" value="VDO16889.1"/>
    <property type="molecule type" value="Genomic_DNA"/>
</dbReference>
<protein>
    <submittedName>
        <fullName evidence="2 4">Uncharacterized protein</fullName>
    </submittedName>
</protein>
<dbReference type="Proteomes" id="UP000280834">
    <property type="component" value="Unassembled WGS sequence"/>
</dbReference>
<proteinExistence type="predicted"/>